<keyword evidence="4" id="KW-1185">Reference proteome</keyword>
<dbReference type="SMART" id="SM00635">
    <property type="entry name" value="BID_2"/>
    <property type="match status" value="6"/>
</dbReference>
<proteinExistence type="predicted"/>
<evidence type="ECO:0000313" key="4">
    <source>
        <dbReference type="Proteomes" id="UP000441399"/>
    </source>
</evidence>
<feature type="domain" description="BIG2" evidence="2">
    <location>
        <begin position="42"/>
        <end position="123"/>
    </location>
</feature>
<dbReference type="EMBL" id="CACSIO010000062">
    <property type="protein sequence ID" value="CAA0125816.1"/>
    <property type="molecule type" value="Genomic_DNA"/>
</dbReference>
<sequence>MRTRLLIMSLFTALTMLGCENSGTGFPRGSCDAPGKPACPDYPIQLIIEPDDTELATGTSLQYQAIAVYNAAGKVDVTDKVIWQTANTDIASFNDDGQLQANIPGTTQVNGQLPPQVRGASTLRDSAQITVADKTLSQLKMLPASSIILTDIQVQLSTIATFDDGSMQNVKDSAQWVSFVPQVASVNQTGLVTGQLPGATDVSANYSNETVMAEIDVSGLMPRELSITPIVFTLPRGFKQAFQAILVLEDGATLDVTDQADWAIIDENIARISEDGVATALKPGVTGVRAQIFFDSRTEIMVTPLTVTNATLTELAVQPEGVELPEQQKQEFAAIAMFSDGSTLDVSRDAIWRISNPAHAVVTNSFANAGIVKARTAGDTLVGATIDNTEDFVNVDVSDATLTGLTISPTTADTPANTRVDYQAIAQFSDMSSLDVTPYVSWNSSDTNVAIIDNAGIATAILPGFSNITANYQGQTATTTLDVNTASLTSLDIEPDDATLLPGASRQYVLTASYSNGTTANVTDDAAWIVDDTNIVQIAPAGRFAGIAKAIEPGSATITAIFSTLEQTVSVTVENPAAP</sequence>
<evidence type="ECO:0000259" key="2">
    <source>
        <dbReference type="SMART" id="SM00635"/>
    </source>
</evidence>
<dbReference type="Gene3D" id="2.60.40.1080">
    <property type="match status" value="6"/>
</dbReference>
<dbReference type="SUPFAM" id="SSF49373">
    <property type="entry name" value="Invasin/intimin cell-adhesion fragments"/>
    <property type="match status" value="2"/>
</dbReference>
<feature type="domain" description="BIG2" evidence="2">
    <location>
        <begin position="487"/>
        <end position="572"/>
    </location>
</feature>
<accession>A0A5S9R1Y6</accession>
<dbReference type="InterPro" id="IPR003343">
    <property type="entry name" value="Big_2"/>
</dbReference>
<evidence type="ECO:0000313" key="3">
    <source>
        <dbReference type="EMBL" id="CAA0125816.1"/>
    </source>
</evidence>
<feature type="domain" description="BIG2" evidence="2">
    <location>
        <begin position="311"/>
        <end position="396"/>
    </location>
</feature>
<feature type="domain" description="BIG2" evidence="2">
    <location>
        <begin position="221"/>
        <end position="299"/>
    </location>
</feature>
<dbReference type="Pfam" id="PF02368">
    <property type="entry name" value="Big_2"/>
    <property type="match status" value="1"/>
</dbReference>
<dbReference type="AlphaFoldDB" id="A0A5S9R1Y6"/>
<feature type="domain" description="BIG2" evidence="2">
    <location>
        <begin position="143"/>
        <end position="216"/>
    </location>
</feature>
<gene>
    <name evidence="3" type="ORF">OPDIPICF_03627</name>
</gene>
<feature type="chain" id="PRO_5024821995" description="BIG2 domain-containing protein" evidence="1">
    <location>
        <begin position="19"/>
        <end position="579"/>
    </location>
</feature>
<reference evidence="3 4" key="1">
    <citation type="submission" date="2019-11" db="EMBL/GenBank/DDBJ databases">
        <authorList>
            <person name="Holert J."/>
        </authorList>
    </citation>
    <scope>NUCLEOTIDE SEQUENCE [LARGE SCALE GENOMIC DNA]</scope>
    <source>
        <strain evidence="3">SB11_3</strain>
    </source>
</reference>
<dbReference type="InterPro" id="IPR008964">
    <property type="entry name" value="Invasin/intimin_cell_adhesion"/>
</dbReference>
<feature type="domain" description="BIG2" evidence="2">
    <location>
        <begin position="401"/>
        <end position="482"/>
    </location>
</feature>
<feature type="signal peptide" evidence="1">
    <location>
        <begin position="1"/>
        <end position="18"/>
    </location>
</feature>
<name>A0A5S9R1Y6_9GAMM</name>
<organism evidence="3 4">
    <name type="scientific">BD1-7 clade bacterium</name>
    <dbReference type="NCBI Taxonomy" id="2029982"/>
    <lineage>
        <taxon>Bacteria</taxon>
        <taxon>Pseudomonadati</taxon>
        <taxon>Pseudomonadota</taxon>
        <taxon>Gammaproteobacteria</taxon>
        <taxon>Cellvibrionales</taxon>
        <taxon>Spongiibacteraceae</taxon>
        <taxon>BD1-7 clade</taxon>
    </lineage>
</organism>
<evidence type="ECO:0000256" key="1">
    <source>
        <dbReference type="SAM" id="SignalP"/>
    </source>
</evidence>
<keyword evidence="1" id="KW-0732">Signal</keyword>
<dbReference type="PROSITE" id="PS51257">
    <property type="entry name" value="PROKAR_LIPOPROTEIN"/>
    <property type="match status" value="1"/>
</dbReference>
<protein>
    <recommendedName>
        <fullName evidence="2">BIG2 domain-containing protein</fullName>
    </recommendedName>
</protein>
<dbReference type="OrthoDB" id="6192638at2"/>
<dbReference type="Proteomes" id="UP000441399">
    <property type="component" value="Unassembled WGS sequence"/>
</dbReference>